<dbReference type="GO" id="GO:0000776">
    <property type="term" value="C:kinetochore"/>
    <property type="evidence" value="ECO:0007669"/>
    <property type="project" value="UniProtKB-KW"/>
</dbReference>
<gene>
    <name evidence="7" type="ORF">CCR75_006515</name>
</gene>
<dbReference type="Gene3D" id="1.25.40.430">
    <property type="match status" value="1"/>
</dbReference>
<dbReference type="FunFam" id="1.25.40.430:FF:000003">
    <property type="entry name" value="Checkpoint serine/threonine-protein kinase BUB1"/>
    <property type="match status" value="1"/>
</dbReference>
<dbReference type="SUPFAM" id="SSF56112">
    <property type="entry name" value="Protein kinase-like (PK-like)"/>
    <property type="match status" value="1"/>
</dbReference>
<dbReference type="KEGG" id="blac:94350256"/>
<evidence type="ECO:0000256" key="3">
    <source>
        <dbReference type="ARBA" id="ARBA00022838"/>
    </source>
</evidence>
<dbReference type="SMART" id="SM00220">
    <property type="entry name" value="S_TKc"/>
    <property type="match status" value="1"/>
</dbReference>
<dbReference type="InterPro" id="IPR013212">
    <property type="entry name" value="Mad3/Bub1_I"/>
</dbReference>
<dbReference type="PROSITE" id="PS51489">
    <property type="entry name" value="BUB1_N"/>
    <property type="match status" value="1"/>
</dbReference>
<dbReference type="GO" id="GO:0032991">
    <property type="term" value="C:protein-containing complex"/>
    <property type="evidence" value="ECO:0007669"/>
    <property type="project" value="UniProtKB-ARBA"/>
</dbReference>
<dbReference type="GO" id="GO:0051754">
    <property type="term" value="P:meiotic sister chromatid cohesion, centromeric"/>
    <property type="evidence" value="ECO:0007669"/>
    <property type="project" value="TreeGrafter"/>
</dbReference>
<dbReference type="Proteomes" id="UP000294530">
    <property type="component" value="Unassembled WGS sequence"/>
</dbReference>
<feature type="domain" description="Protein kinase" evidence="5">
    <location>
        <begin position="768"/>
        <end position="1073"/>
    </location>
</feature>
<reference evidence="7 8" key="1">
    <citation type="journal article" date="2021" name="Genome Biol.">
        <title>AFLAP: assembly-free linkage analysis pipeline using k-mers from genome sequencing data.</title>
        <authorList>
            <person name="Fletcher K."/>
            <person name="Zhang L."/>
            <person name="Gil J."/>
            <person name="Han R."/>
            <person name="Cavanaugh K."/>
            <person name="Michelmore R."/>
        </authorList>
    </citation>
    <scope>NUCLEOTIDE SEQUENCE [LARGE SCALE GENOMIC DNA]</scope>
    <source>
        <strain evidence="7 8">SF5</strain>
    </source>
</reference>
<dbReference type="GeneID" id="94350256"/>
<comment type="subcellular location">
    <subcellularLocation>
        <location evidence="1">Chromosome</location>
        <location evidence="1">Centromere</location>
        <location evidence="1">Kinetochore</location>
    </subcellularLocation>
</comment>
<dbReference type="InterPro" id="IPR011009">
    <property type="entry name" value="Kinase-like_dom_sf"/>
</dbReference>
<dbReference type="GO" id="GO:0004672">
    <property type="term" value="F:protein kinase activity"/>
    <property type="evidence" value="ECO:0007669"/>
    <property type="project" value="InterPro"/>
</dbReference>
<keyword evidence="4" id="KW-0137">Centromere</keyword>
<keyword evidence="3" id="KW-0995">Kinetochore</keyword>
<sequence length="1086" mass="125151">MTKSFRQGNISCSRKRNLEQYEWEHSKENVVPLKRGRNVTDLNKALRTHDSYLSKLQLEDEFHAKKNYVMNYNGDDPLAPWLELVRWLEDNMPEDTQKKFAVLENCTRKLKKNPQYKNDMRYIRLWIQYADLVSNPKDIFKYLYHNKIGERVSLFYIGWAYVLETMANYPQAHKIYLKASQKSAEPQDLLEKKYKEFQRRMSRQWLKMTEGTENNDINEVTYRRALESLPTYGILELSDAQRQQLHQRRASARSERVQKTNAHKPVFIIYEDTEAPFIDPFDGNNGWKKLKPMLQQDKENKVAPSGWNVVKFQNDTQAGPDLQSDHQSHSSIRASSVQIFDDENLTLPIKKCEKTLLTLCPRKLRQQVDGKAAEEGLLVKATLKNSIDCDNTAQKGAKIELEKRMYDVKQITSTTGEHTSFEEIRAHSYEQTAGRRRQLEHRDLQNMTCDNQSVCNATLSSLTAPSKFSACTAFDEVKATMRTSPTPTIDSCKHHYFNTENLPIVAPRKLALTAFNGDHEDVTINTQVALEDVNNMFCSPPQPKSNVRIAVEEAPVELKPHFSVFDDSVDRVAASQSVQIDPIESVTREGRQVVSGNAFTTPSKKKQTSRIFSNDKYGEYQSRKKQGKQIFQESVQREAWTGKKALSEKRKPLGARDDLVRNKRLTNKDIFMNAQIDSTAKGSAGRLLMLSTTESTSNVSTDSVLALELDPYTFENRQALITSRRVNRYLCSRPDVVKLHSQKMPLIPCNKQKLRRQIIFQTSPTLTLKFLGVLGSGTFACVFLANIVDEAKNTIHTKAVKIEKERQNLAWEFYITSKIKEKVRIKNGPTEDKIPLPDFTGLHLFPNGALLIMNKGQNGTLFDVLNCYKQCGIQFPEVLAVFYGIKMLRCIELLHAAKVLHGDIKPDNWLMIRGSLASEFSMDIHDTRMDKDFQAGDLYLIDYGRSIDLSLYPKGTVFKGNCHAKGFQCVEMLTQRPWTHQIDTFAFCGTMHCLLFGEYMKIKLRQTSNGSTYWGIDRQFKRYWKVDLWKTLFHELLNISSCTLQPSLSNLRRRLKNYFVSDRGRHQELHDQLCRQERILLKSTIF</sequence>
<evidence type="ECO:0000256" key="4">
    <source>
        <dbReference type="ARBA" id="ARBA00023328"/>
    </source>
</evidence>
<dbReference type="RefSeq" id="XP_067815264.1">
    <property type="nucleotide sequence ID" value="XM_067964585.1"/>
</dbReference>
<dbReference type="OrthoDB" id="248495at2759"/>
<dbReference type="PANTHER" id="PTHR14030">
    <property type="entry name" value="MITOTIC CHECKPOINT SERINE/THREONINE-PROTEIN KINASE BUB1"/>
    <property type="match status" value="1"/>
</dbReference>
<proteinExistence type="predicted"/>
<dbReference type="GO" id="GO:0005524">
    <property type="term" value="F:ATP binding"/>
    <property type="evidence" value="ECO:0007669"/>
    <property type="project" value="InterPro"/>
</dbReference>
<evidence type="ECO:0000313" key="8">
    <source>
        <dbReference type="Proteomes" id="UP000294530"/>
    </source>
</evidence>
<dbReference type="PANTHER" id="PTHR14030:SF4">
    <property type="entry name" value="BUB1 KINASE, ISOFORM A-RELATED"/>
    <property type="match status" value="1"/>
</dbReference>
<organism evidence="7 8">
    <name type="scientific">Bremia lactucae</name>
    <name type="common">Lettuce downy mildew</name>
    <dbReference type="NCBI Taxonomy" id="4779"/>
    <lineage>
        <taxon>Eukaryota</taxon>
        <taxon>Sar</taxon>
        <taxon>Stramenopiles</taxon>
        <taxon>Oomycota</taxon>
        <taxon>Peronosporomycetes</taxon>
        <taxon>Peronosporales</taxon>
        <taxon>Peronosporaceae</taxon>
        <taxon>Bremia</taxon>
    </lineage>
</organism>
<evidence type="ECO:0000313" key="7">
    <source>
        <dbReference type="EMBL" id="TDH65765.1"/>
    </source>
</evidence>
<dbReference type="InterPro" id="IPR015661">
    <property type="entry name" value="Bub1/Mad3"/>
</dbReference>
<dbReference type="Pfam" id="PF08311">
    <property type="entry name" value="Mad3_BUB1_I"/>
    <property type="match status" value="1"/>
</dbReference>
<dbReference type="Pfam" id="PF00069">
    <property type="entry name" value="Pkinase"/>
    <property type="match status" value="1"/>
</dbReference>
<comment type="caution">
    <text evidence="7">The sequence shown here is derived from an EMBL/GenBank/DDBJ whole genome shotgun (WGS) entry which is preliminary data.</text>
</comment>
<evidence type="ECO:0000259" key="5">
    <source>
        <dbReference type="PROSITE" id="PS50011"/>
    </source>
</evidence>
<dbReference type="Gene3D" id="1.10.510.10">
    <property type="entry name" value="Transferase(Phosphotransferase) domain 1"/>
    <property type="match status" value="1"/>
</dbReference>
<dbReference type="PROSITE" id="PS50011">
    <property type="entry name" value="PROTEIN_KINASE_DOM"/>
    <property type="match status" value="1"/>
</dbReference>
<evidence type="ECO:0000256" key="1">
    <source>
        <dbReference type="ARBA" id="ARBA00004629"/>
    </source>
</evidence>
<evidence type="ECO:0008006" key="9">
    <source>
        <dbReference type="Google" id="ProtNLM"/>
    </source>
</evidence>
<dbReference type="SMART" id="SM00777">
    <property type="entry name" value="Mad3_BUB1_I"/>
    <property type="match status" value="1"/>
</dbReference>
<dbReference type="GO" id="GO:0007094">
    <property type="term" value="P:mitotic spindle assembly checkpoint signaling"/>
    <property type="evidence" value="ECO:0007669"/>
    <property type="project" value="InterPro"/>
</dbReference>
<accession>A0A976FFK5</accession>
<dbReference type="InterPro" id="IPR000719">
    <property type="entry name" value="Prot_kinase_dom"/>
</dbReference>
<evidence type="ECO:0000259" key="6">
    <source>
        <dbReference type="PROSITE" id="PS51489"/>
    </source>
</evidence>
<protein>
    <recommendedName>
        <fullName evidence="9">Mitotic checkpoint serine/threonine-protein kinase BUB1</fullName>
    </recommendedName>
</protein>
<feature type="domain" description="BUB1 N-terminal" evidence="6">
    <location>
        <begin position="65"/>
        <end position="220"/>
    </location>
</feature>
<name>A0A976FFK5_BRELC</name>
<dbReference type="EMBL" id="SHOA02000001">
    <property type="protein sequence ID" value="TDH65765.1"/>
    <property type="molecule type" value="Genomic_DNA"/>
</dbReference>
<dbReference type="AlphaFoldDB" id="A0A976FFK5"/>
<evidence type="ECO:0000256" key="2">
    <source>
        <dbReference type="ARBA" id="ARBA00022454"/>
    </source>
</evidence>
<keyword evidence="2" id="KW-0158">Chromosome</keyword>
<keyword evidence="8" id="KW-1185">Reference proteome</keyword>